<protein>
    <submittedName>
        <fullName evidence="5">Helix-turn-helix domain-containing protein</fullName>
    </submittedName>
</protein>
<dbReference type="SUPFAM" id="SSF46785">
    <property type="entry name" value="Winged helix' DNA-binding domain"/>
    <property type="match status" value="1"/>
</dbReference>
<dbReference type="InterPro" id="IPR051081">
    <property type="entry name" value="HTH_MetalResp_TranReg"/>
</dbReference>
<evidence type="ECO:0000313" key="5">
    <source>
        <dbReference type="EMBL" id="MEO9178359.1"/>
    </source>
</evidence>
<sequence length="153" mass="17665">MDPLKILKALSNPHRLDIILWLKHPEKEFGVQVHSKTLIDFPHSVSVKSIQKRCGVSQSSISTFMSILENAELVESRKIDQYTYFRRNEEVIHEFGEWYNKEVSIQNDDIEKLLQTVNLEDTSYPIAEEAALSSECPTIELRTKGACDEDKNR</sequence>
<dbReference type="InterPro" id="IPR011991">
    <property type="entry name" value="ArsR-like_HTH"/>
</dbReference>
<reference evidence="6" key="1">
    <citation type="submission" date="2017-12" db="EMBL/GenBank/DDBJ databases">
        <title>Phylogenetic diversity of female urinary microbiome.</title>
        <authorList>
            <person name="Thomas-White K."/>
            <person name="Wolfe A.J."/>
        </authorList>
    </citation>
    <scope>NUCLEOTIDE SEQUENCE [LARGE SCALE GENOMIC DNA]</scope>
    <source>
        <strain evidence="6">UMB0138</strain>
    </source>
</reference>
<evidence type="ECO:0000256" key="2">
    <source>
        <dbReference type="ARBA" id="ARBA00023125"/>
    </source>
</evidence>
<evidence type="ECO:0000313" key="6">
    <source>
        <dbReference type="Proteomes" id="UP000234197"/>
    </source>
</evidence>
<name>A0ABV0IAJ3_VEIPA</name>
<dbReference type="InterPro" id="IPR001845">
    <property type="entry name" value="HTH_ArsR_DNA-bd_dom"/>
</dbReference>
<organism evidence="5 6">
    <name type="scientific">Veillonella parvula</name>
    <name type="common">Staphylococcus parvulus</name>
    <dbReference type="NCBI Taxonomy" id="29466"/>
    <lineage>
        <taxon>Bacteria</taxon>
        <taxon>Bacillati</taxon>
        <taxon>Bacillota</taxon>
        <taxon>Negativicutes</taxon>
        <taxon>Veillonellales</taxon>
        <taxon>Veillonellaceae</taxon>
        <taxon>Veillonella</taxon>
    </lineage>
</organism>
<dbReference type="PANTHER" id="PTHR33154">
    <property type="entry name" value="TRANSCRIPTIONAL REGULATOR, ARSR FAMILY"/>
    <property type="match status" value="1"/>
</dbReference>
<keyword evidence="1" id="KW-0805">Transcription regulation</keyword>
<reference evidence="5 6" key="2">
    <citation type="submission" date="2024-04" db="EMBL/GenBank/DDBJ databases">
        <title>Na.</title>
        <authorList>
            <person name="Choi B."/>
        </authorList>
    </citation>
    <scope>NUCLEOTIDE SEQUENCE [LARGE SCALE GENOMIC DNA]</scope>
    <source>
        <strain evidence="5 6">UMB0138</strain>
    </source>
</reference>
<evidence type="ECO:0000256" key="3">
    <source>
        <dbReference type="ARBA" id="ARBA00023163"/>
    </source>
</evidence>
<keyword evidence="6" id="KW-1185">Reference proteome</keyword>
<dbReference type="PROSITE" id="PS50987">
    <property type="entry name" value="HTH_ARSR_2"/>
    <property type="match status" value="1"/>
</dbReference>
<keyword evidence="3" id="KW-0804">Transcription</keyword>
<dbReference type="InterPro" id="IPR036390">
    <property type="entry name" value="WH_DNA-bd_sf"/>
</dbReference>
<accession>A0ABV0IAJ3</accession>
<evidence type="ECO:0000259" key="4">
    <source>
        <dbReference type="PROSITE" id="PS50987"/>
    </source>
</evidence>
<feature type="domain" description="HTH arsR-type" evidence="4">
    <location>
        <begin position="1"/>
        <end position="107"/>
    </location>
</feature>
<keyword evidence="2" id="KW-0238">DNA-binding</keyword>
<evidence type="ECO:0000256" key="1">
    <source>
        <dbReference type="ARBA" id="ARBA00023015"/>
    </source>
</evidence>
<dbReference type="Gene3D" id="1.10.10.10">
    <property type="entry name" value="Winged helix-like DNA-binding domain superfamily/Winged helix DNA-binding domain"/>
    <property type="match status" value="1"/>
</dbReference>
<dbReference type="SMART" id="SM00418">
    <property type="entry name" value="HTH_ARSR"/>
    <property type="match status" value="1"/>
</dbReference>
<dbReference type="CDD" id="cd00090">
    <property type="entry name" value="HTH_ARSR"/>
    <property type="match status" value="1"/>
</dbReference>
<dbReference type="Proteomes" id="UP000234197">
    <property type="component" value="Unassembled WGS sequence"/>
</dbReference>
<proteinExistence type="predicted"/>
<gene>
    <name evidence="5" type="ORF">CYJ21_005305</name>
</gene>
<dbReference type="PANTHER" id="PTHR33154:SF33">
    <property type="entry name" value="TRANSCRIPTIONAL REPRESSOR SDPR"/>
    <property type="match status" value="1"/>
</dbReference>
<dbReference type="InterPro" id="IPR036388">
    <property type="entry name" value="WH-like_DNA-bd_sf"/>
</dbReference>
<comment type="caution">
    <text evidence="5">The sequence shown here is derived from an EMBL/GenBank/DDBJ whole genome shotgun (WGS) entry which is preliminary data.</text>
</comment>
<dbReference type="EMBL" id="PKMC02000006">
    <property type="protein sequence ID" value="MEO9178359.1"/>
    <property type="molecule type" value="Genomic_DNA"/>
</dbReference>
<dbReference type="RefSeq" id="WP_101928604.1">
    <property type="nucleotide sequence ID" value="NZ_PKHW01000003.1"/>
</dbReference>